<organism evidence="1 2">
    <name type="scientific">Phytophthora infestans</name>
    <name type="common">Potato late blight agent</name>
    <name type="synonym">Botrytis infestans</name>
    <dbReference type="NCBI Taxonomy" id="4787"/>
    <lineage>
        <taxon>Eukaryota</taxon>
        <taxon>Sar</taxon>
        <taxon>Stramenopiles</taxon>
        <taxon>Oomycota</taxon>
        <taxon>Peronosporomycetes</taxon>
        <taxon>Peronosporales</taxon>
        <taxon>Peronosporaceae</taxon>
        <taxon>Phytophthora</taxon>
    </lineage>
</organism>
<evidence type="ECO:0000313" key="2">
    <source>
        <dbReference type="Proteomes" id="UP000602510"/>
    </source>
</evidence>
<dbReference type="AlphaFoldDB" id="A0A833T5E8"/>
<sequence length="130" mass="14452">MLSLVLCRGSPSTLQASSGDLSPLFVIETRAAGPSTVVRSSVSRLAVHATGVFKRPQSFVRYRDPSGGSVNSRSFFCVDACCPRYRRLRATSVLCSFVSCPRLLWRVHLFVGTFVRFSCVLRRRFESESP</sequence>
<dbReference type="EMBL" id="WSZM01000001">
    <property type="protein sequence ID" value="KAF4047503.1"/>
    <property type="molecule type" value="Genomic_DNA"/>
</dbReference>
<dbReference type="Proteomes" id="UP000602510">
    <property type="component" value="Unassembled WGS sequence"/>
</dbReference>
<proteinExistence type="predicted"/>
<name>A0A833T5E8_PHYIN</name>
<keyword evidence="2" id="KW-1185">Reference proteome</keyword>
<accession>A0A833T5E8</accession>
<gene>
    <name evidence="1" type="ORF">GN244_ATG00057</name>
</gene>
<comment type="caution">
    <text evidence="1">The sequence shown here is derived from an EMBL/GenBank/DDBJ whole genome shotgun (WGS) entry which is preliminary data.</text>
</comment>
<protein>
    <submittedName>
        <fullName evidence="1">Uncharacterized protein</fullName>
    </submittedName>
</protein>
<reference evidence="1" key="1">
    <citation type="submission" date="2020-04" db="EMBL/GenBank/DDBJ databases">
        <title>Hybrid Assembly of Korean Phytophthora infestans isolates.</title>
        <authorList>
            <person name="Prokchorchik M."/>
            <person name="Lee Y."/>
            <person name="Seo J."/>
            <person name="Cho J.-H."/>
            <person name="Park Y.-E."/>
            <person name="Jang D.-C."/>
            <person name="Im J.-S."/>
            <person name="Choi J.-G."/>
            <person name="Park H.-J."/>
            <person name="Lee G.-B."/>
            <person name="Lee Y.-G."/>
            <person name="Hong S.-Y."/>
            <person name="Cho K."/>
            <person name="Sohn K.H."/>
        </authorList>
    </citation>
    <scope>NUCLEOTIDE SEQUENCE</scope>
    <source>
        <strain evidence="1">KR_1_A1</strain>
    </source>
</reference>
<evidence type="ECO:0000313" key="1">
    <source>
        <dbReference type="EMBL" id="KAF4047503.1"/>
    </source>
</evidence>